<evidence type="ECO:0000313" key="1">
    <source>
        <dbReference type="EMBL" id="SLM47089.1"/>
    </source>
</evidence>
<dbReference type="Pfam" id="PF05635">
    <property type="entry name" value="23S_rRNA_IVP"/>
    <property type="match status" value="1"/>
</dbReference>
<name>A0A1W1I2J2_9BACT</name>
<sequence>MAKEYATTVYAATAKFPRHEDYGLKSQMNRAANSIGLNIAEGSAQKSNKVFDYHLEIALGSTYEVVAGAFLAKDRVYITEPEHNKICTSIASGLPRVSMHSEILC</sequence>
<dbReference type="RefSeq" id="WP_172834148.1">
    <property type="nucleotide sequence ID" value="NZ_LT828648.1"/>
</dbReference>
<evidence type="ECO:0000313" key="2">
    <source>
        <dbReference type="Proteomes" id="UP000192042"/>
    </source>
</evidence>
<dbReference type="KEGG" id="nja:NSJP_0917"/>
<dbReference type="Gene3D" id="1.20.1440.60">
    <property type="entry name" value="23S rRNA-intervening sequence"/>
    <property type="match status" value="1"/>
</dbReference>
<dbReference type="CDD" id="cd16377">
    <property type="entry name" value="23S_rRNA_IVP_like"/>
    <property type="match status" value="1"/>
</dbReference>
<protein>
    <submittedName>
        <fullName evidence="1">Putative S23 ribosomal</fullName>
    </submittedName>
</protein>
<dbReference type="InterPro" id="IPR012657">
    <property type="entry name" value="23S_rRNA-intervening_sequence"/>
</dbReference>
<organism evidence="1 2">
    <name type="scientific">Nitrospira japonica</name>
    <dbReference type="NCBI Taxonomy" id="1325564"/>
    <lineage>
        <taxon>Bacteria</taxon>
        <taxon>Pseudomonadati</taxon>
        <taxon>Nitrospirota</taxon>
        <taxon>Nitrospiria</taxon>
        <taxon>Nitrospirales</taxon>
        <taxon>Nitrospiraceae</taxon>
        <taxon>Nitrospira</taxon>
    </lineage>
</organism>
<gene>
    <name evidence="1" type="ORF">NSJP_0917</name>
</gene>
<dbReference type="NCBIfam" id="TIGR02436">
    <property type="entry name" value="four helix bundle protein"/>
    <property type="match status" value="1"/>
</dbReference>
<reference evidence="1 2" key="1">
    <citation type="submission" date="2017-03" db="EMBL/GenBank/DDBJ databases">
        <authorList>
            <person name="Afonso C.L."/>
            <person name="Miller P.J."/>
            <person name="Scott M.A."/>
            <person name="Spackman E."/>
            <person name="Goraichik I."/>
            <person name="Dimitrov K.M."/>
            <person name="Suarez D.L."/>
            <person name="Swayne D.E."/>
        </authorList>
    </citation>
    <scope>NUCLEOTIDE SEQUENCE [LARGE SCALE GENOMIC DNA]</scope>
    <source>
        <strain evidence="1">Genome sequencing of Nitrospira japonica strain NJ11</strain>
    </source>
</reference>
<dbReference type="EMBL" id="LT828648">
    <property type="protein sequence ID" value="SLM47089.1"/>
    <property type="molecule type" value="Genomic_DNA"/>
</dbReference>
<dbReference type="STRING" id="1325564.NSJP_0917"/>
<accession>A0A1W1I2J2</accession>
<keyword evidence="2" id="KW-1185">Reference proteome</keyword>
<dbReference type="Proteomes" id="UP000192042">
    <property type="component" value="Chromosome I"/>
</dbReference>
<dbReference type="AlphaFoldDB" id="A0A1W1I2J2"/>
<dbReference type="PANTHER" id="PTHR38471">
    <property type="entry name" value="FOUR HELIX BUNDLE PROTEIN"/>
    <property type="match status" value="1"/>
</dbReference>
<dbReference type="PANTHER" id="PTHR38471:SF2">
    <property type="entry name" value="FOUR HELIX BUNDLE PROTEIN"/>
    <property type="match status" value="1"/>
</dbReference>
<proteinExistence type="predicted"/>
<dbReference type="InterPro" id="IPR036583">
    <property type="entry name" value="23S_rRNA_IVS_sf"/>
</dbReference>
<dbReference type="SUPFAM" id="SSF158446">
    <property type="entry name" value="IVS-encoded protein-like"/>
    <property type="match status" value="1"/>
</dbReference>